<dbReference type="PROSITE" id="PS00108">
    <property type="entry name" value="PROTEIN_KINASE_ST"/>
    <property type="match status" value="1"/>
</dbReference>
<keyword evidence="5" id="KW-0418">Kinase</keyword>
<feature type="region of interest" description="Disordered" evidence="3">
    <location>
        <begin position="289"/>
        <end position="320"/>
    </location>
</feature>
<dbReference type="InterPro" id="IPR011009">
    <property type="entry name" value="Kinase-like_dom_sf"/>
</dbReference>
<protein>
    <submittedName>
        <fullName evidence="5">Putative Serine/threonine-protein kinase</fullName>
    </submittedName>
</protein>
<proteinExistence type="predicted"/>
<dbReference type="FunFam" id="1.10.510.10:FF:000095">
    <property type="entry name" value="protein STRUBBELIG-RECEPTOR FAMILY 8"/>
    <property type="match status" value="1"/>
</dbReference>
<dbReference type="AlphaFoldDB" id="A0A1Y1HZV7"/>
<organism evidence="5 6">
    <name type="scientific">Klebsormidium nitens</name>
    <name type="common">Green alga</name>
    <name type="synonym">Ulothrix nitens</name>
    <dbReference type="NCBI Taxonomy" id="105231"/>
    <lineage>
        <taxon>Eukaryota</taxon>
        <taxon>Viridiplantae</taxon>
        <taxon>Streptophyta</taxon>
        <taxon>Klebsormidiophyceae</taxon>
        <taxon>Klebsormidiales</taxon>
        <taxon>Klebsormidiaceae</taxon>
        <taxon>Klebsormidium</taxon>
    </lineage>
</organism>
<keyword evidence="1" id="KW-0547">Nucleotide-binding</keyword>
<dbReference type="InterPro" id="IPR000719">
    <property type="entry name" value="Prot_kinase_dom"/>
</dbReference>
<gene>
    <name evidence="5" type="ORF">KFL_001120050</name>
</gene>
<feature type="compositionally biased region" description="Polar residues" evidence="3">
    <location>
        <begin position="301"/>
        <end position="311"/>
    </location>
</feature>
<evidence type="ECO:0000256" key="2">
    <source>
        <dbReference type="ARBA" id="ARBA00022840"/>
    </source>
</evidence>
<keyword evidence="6" id="KW-1185">Reference proteome</keyword>
<dbReference type="Pfam" id="PF07714">
    <property type="entry name" value="PK_Tyr_Ser-Thr"/>
    <property type="match status" value="1"/>
</dbReference>
<evidence type="ECO:0000259" key="4">
    <source>
        <dbReference type="PROSITE" id="PS50011"/>
    </source>
</evidence>
<accession>A0A1Y1HZV7</accession>
<feature type="compositionally biased region" description="Basic and acidic residues" evidence="3">
    <location>
        <begin position="341"/>
        <end position="350"/>
    </location>
</feature>
<dbReference type="GO" id="GO:0005524">
    <property type="term" value="F:ATP binding"/>
    <property type="evidence" value="ECO:0007669"/>
    <property type="project" value="UniProtKB-KW"/>
</dbReference>
<evidence type="ECO:0000256" key="3">
    <source>
        <dbReference type="SAM" id="MobiDB-lite"/>
    </source>
</evidence>
<evidence type="ECO:0000313" key="5">
    <source>
        <dbReference type="EMBL" id="GAQ82461.1"/>
    </source>
</evidence>
<dbReference type="Gene3D" id="1.10.510.10">
    <property type="entry name" value="Transferase(Phosphotransferase) domain 1"/>
    <property type="match status" value="1"/>
</dbReference>
<dbReference type="Gene3D" id="3.30.200.20">
    <property type="entry name" value="Phosphorylase Kinase, domain 1"/>
    <property type="match status" value="1"/>
</dbReference>
<dbReference type="GO" id="GO:0004672">
    <property type="term" value="F:protein kinase activity"/>
    <property type="evidence" value="ECO:0000318"/>
    <property type="project" value="GO_Central"/>
</dbReference>
<dbReference type="Proteomes" id="UP000054558">
    <property type="component" value="Unassembled WGS sequence"/>
</dbReference>
<dbReference type="EMBL" id="DF237061">
    <property type="protein sequence ID" value="GAQ82461.1"/>
    <property type="molecule type" value="Genomic_DNA"/>
</dbReference>
<reference evidence="5 6" key="1">
    <citation type="journal article" date="2014" name="Nat. Commun.">
        <title>Klebsormidium flaccidum genome reveals primary factors for plant terrestrial adaptation.</title>
        <authorList>
            <person name="Hori K."/>
            <person name="Maruyama F."/>
            <person name="Fujisawa T."/>
            <person name="Togashi T."/>
            <person name="Yamamoto N."/>
            <person name="Seo M."/>
            <person name="Sato S."/>
            <person name="Yamada T."/>
            <person name="Mori H."/>
            <person name="Tajima N."/>
            <person name="Moriyama T."/>
            <person name="Ikeuchi M."/>
            <person name="Watanabe M."/>
            <person name="Wada H."/>
            <person name="Kobayashi K."/>
            <person name="Saito M."/>
            <person name="Masuda T."/>
            <person name="Sasaki-Sekimoto Y."/>
            <person name="Mashiguchi K."/>
            <person name="Awai K."/>
            <person name="Shimojima M."/>
            <person name="Masuda S."/>
            <person name="Iwai M."/>
            <person name="Nobusawa T."/>
            <person name="Narise T."/>
            <person name="Kondo S."/>
            <person name="Saito H."/>
            <person name="Sato R."/>
            <person name="Murakawa M."/>
            <person name="Ihara Y."/>
            <person name="Oshima-Yamada Y."/>
            <person name="Ohtaka K."/>
            <person name="Satoh M."/>
            <person name="Sonobe K."/>
            <person name="Ishii M."/>
            <person name="Ohtani R."/>
            <person name="Kanamori-Sato M."/>
            <person name="Honoki R."/>
            <person name="Miyazaki D."/>
            <person name="Mochizuki H."/>
            <person name="Umetsu J."/>
            <person name="Higashi K."/>
            <person name="Shibata D."/>
            <person name="Kamiya Y."/>
            <person name="Sato N."/>
            <person name="Nakamura Y."/>
            <person name="Tabata S."/>
            <person name="Ida S."/>
            <person name="Kurokawa K."/>
            <person name="Ohta H."/>
        </authorList>
    </citation>
    <scope>NUCLEOTIDE SEQUENCE [LARGE SCALE GENOMIC DNA]</scope>
    <source>
        <strain evidence="5 6">NIES-2285</strain>
    </source>
</reference>
<dbReference type="InterPro" id="IPR008271">
    <property type="entry name" value="Ser/Thr_kinase_AS"/>
</dbReference>
<dbReference type="InterPro" id="IPR001245">
    <property type="entry name" value="Ser-Thr/Tyr_kinase_cat_dom"/>
</dbReference>
<evidence type="ECO:0000313" key="6">
    <source>
        <dbReference type="Proteomes" id="UP000054558"/>
    </source>
</evidence>
<dbReference type="CDD" id="cd14066">
    <property type="entry name" value="STKc_IRAK"/>
    <property type="match status" value="1"/>
</dbReference>
<keyword evidence="2" id="KW-0067">ATP-binding</keyword>
<name>A0A1Y1HZV7_KLENI</name>
<feature type="domain" description="Protein kinase" evidence="4">
    <location>
        <begin position="1"/>
        <end position="258"/>
    </location>
</feature>
<dbReference type="PANTHER" id="PTHR47989">
    <property type="entry name" value="OS01G0750732 PROTEIN"/>
    <property type="match status" value="1"/>
</dbReference>
<feature type="region of interest" description="Disordered" evidence="3">
    <location>
        <begin position="335"/>
        <end position="363"/>
    </location>
</feature>
<dbReference type="SUPFAM" id="SSF56112">
    <property type="entry name" value="Protein kinase-like (PK-like)"/>
    <property type="match status" value="1"/>
</dbReference>
<keyword evidence="5" id="KW-0808">Transferase</keyword>
<dbReference type="STRING" id="105231.A0A1Y1HZV7"/>
<sequence length="363" mass="39472">MDDGSVLAVKRLNEKSSQGESEFWAEVSTLGRLAHPHLVKLVGYCSHRGERLVAYEYMPKGSLKDYLHGYGSQKAILDWATRMRIVVGAAEGLAFLHAAIPSVIHRDFKSSNILLDGDLGARVADFGLAREGPSEPVTHVSTQVRGTLGYSAPEYVMSGRLTTKSDVYSFGVVLLELITGRTCVDPLQPPGMEYLVDWAKPKLGVTEKLLKIVDPDIASRVPVEQLLRLASVAASCLRSKPHDRPSMGAVLDHLLPLIMSPLPSPRADLLEPGLPYSPPQTGALLTAQESSHQYEPGGETGTLSRTQSWGSAESFETAEVGSPWHARYSFGPRLVMSDSSMQEKAREQQRAPEGGGAAEHRSY</sequence>
<evidence type="ECO:0000256" key="1">
    <source>
        <dbReference type="ARBA" id="ARBA00022741"/>
    </source>
</evidence>
<dbReference type="PANTHER" id="PTHR47989:SF47">
    <property type="entry name" value="SERINE_THREONINE-PROTEIN KINASE PBL28-RELATED"/>
    <property type="match status" value="1"/>
</dbReference>
<dbReference type="OrthoDB" id="4062651at2759"/>
<dbReference type="PROSITE" id="PS50011">
    <property type="entry name" value="PROTEIN_KINASE_DOM"/>
    <property type="match status" value="1"/>
</dbReference>